<dbReference type="EMBL" id="DXEV01000006">
    <property type="protein sequence ID" value="HIX55878.1"/>
    <property type="molecule type" value="Genomic_DNA"/>
</dbReference>
<dbReference type="Proteomes" id="UP000886829">
    <property type="component" value="Unassembled WGS sequence"/>
</dbReference>
<proteinExistence type="predicted"/>
<feature type="transmembrane region" description="Helical" evidence="1">
    <location>
        <begin position="12"/>
        <end position="32"/>
    </location>
</feature>
<evidence type="ECO:0000256" key="1">
    <source>
        <dbReference type="SAM" id="Phobius"/>
    </source>
</evidence>
<reference evidence="2" key="2">
    <citation type="submission" date="2021-04" db="EMBL/GenBank/DDBJ databases">
        <authorList>
            <person name="Gilroy R."/>
        </authorList>
    </citation>
    <scope>NUCLEOTIDE SEQUENCE</scope>
    <source>
        <strain evidence="2">USASDec5-558</strain>
    </source>
</reference>
<comment type="caution">
    <text evidence="2">The sequence shown here is derived from an EMBL/GenBank/DDBJ whole genome shotgun (WGS) entry which is preliminary data.</text>
</comment>
<organism evidence="2 3">
    <name type="scientific">Candidatus Anaerobiospirillum pullistercoris</name>
    <dbReference type="NCBI Taxonomy" id="2838452"/>
    <lineage>
        <taxon>Bacteria</taxon>
        <taxon>Pseudomonadati</taxon>
        <taxon>Pseudomonadota</taxon>
        <taxon>Gammaproteobacteria</taxon>
        <taxon>Aeromonadales</taxon>
        <taxon>Succinivibrionaceae</taxon>
        <taxon>Anaerobiospirillum</taxon>
    </lineage>
</organism>
<feature type="transmembrane region" description="Helical" evidence="1">
    <location>
        <begin position="44"/>
        <end position="61"/>
    </location>
</feature>
<evidence type="ECO:0000313" key="2">
    <source>
        <dbReference type="EMBL" id="HIX55878.1"/>
    </source>
</evidence>
<evidence type="ECO:0000313" key="3">
    <source>
        <dbReference type="Proteomes" id="UP000886829"/>
    </source>
</evidence>
<name>A0A9D1WB93_9GAMM</name>
<accession>A0A9D1WB93</accession>
<dbReference type="AlphaFoldDB" id="A0A9D1WB93"/>
<keyword evidence="1" id="KW-0472">Membrane</keyword>
<keyword evidence="1" id="KW-0812">Transmembrane</keyword>
<sequence length="81" mass="8560">MCEKRIINPQNLGQISSILVDYAIPSMILSSITGDGPHLSNSELVTVFGAVALTMALMLMVQAGTHVRRAGIQSVPHGVMA</sequence>
<reference evidence="2" key="1">
    <citation type="journal article" date="2021" name="PeerJ">
        <title>Extensive microbial diversity within the chicken gut microbiome revealed by metagenomics and culture.</title>
        <authorList>
            <person name="Gilroy R."/>
            <person name="Ravi A."/>
            <person name="Getino M."/>
            <person name="Pursley I."/>
            <person name="Horton D.L."/>
            <person name="Alikhan N.F."/>
            <person name="Baker D."/>
            <person name="Gharbi K."/>
            <person name="Hall N."/>
            <person name="Watson M."/>
            <person name="Adriaenssens E.M."/>
            <person name="Foster-Nyarko E."/>
            <person name="Jarju S."/>
            <person name="Secka A."/>
            <person name="Antonio M."/>
            <person name="Oren A."/>
            <person name="Chaudhuri R.R."/>
            <person name="La Ragione R."/>
            <person name="Hildebrand F."/>
            <person name="Pallen M.J."/>
        </authorList>
    </citation>
    <scope>NUCLEOTIDE SEQUENCE</scope>
    <source>
        <strain evidence="2">USASDec5-558</strain>
    </source>
</reference>
<gene>
    <name evidence="2" type="ORF">H9850_00185</name>
</gene>
<protein>
    <submittedName>
        <fullName evidence="2">Uncharacterized protein</fullName>
    </submittedName>
</protein>
<keyword evidence="1" id="KW-1133">Transmembrane helix</keyword>